<dbReference type="PANTHER" id="PTHR19316">
    <property type="entry name" value="PROTEIN FOLDING REGULATOR"/>
    <property type="match status" value="1"/>
</dbReference>
<keyword evidence="2" id="KW-0677">Repeat</keyword>
<dbReference type="AlphaFoldDB" id="A0A9N8W7H8"/>
<evidence type="ECO:0000256" key="2">
    <source>
        <dbReference type="ARBA" id="ARBA00022737"/>
    </source>
</evidence>
<reference evidence="4" key="1">
    <citation type="submission" date="2021-06" db="EMBL/GenBank/DDBJ databases">
        <authorList>
            <person name="Kallberg Y."/>
            <person name="Tangrot J."/>
            <person name="Rosling A."/>
        </authorList>
    </citation>
    <scope>NUCLEOTIDE SEQUENCE</scope>
    <source>
        <strain evidence="4">CL551</strain>
    </source>
</reference>
<evidence type="ECO:0000259" key="3">
    <source>
        <dbReference type="Pfam" id="PF08609"/>
    </source>
</evidence>
<comment type="caution">
    <text evidence="4">The sequence shown here is derived from an EMBL/GenBank/DDBJ whole genome shotgun (WGS) entry which is preliminary data.</text>
</comment>
<dbReference type="Gene3D" id="1.25.10.10">
    <property type="entry name" value="Leucine-rich Repeat Variant"/>
    <property type="match status" value="1"/>
</dbReference>
<feature type="domain" description="Nucleotide exchange factor Fes1" evidence="3">
    <location>
        <begin position="151"/>
        <end position="229"/>
    </location>
</feature>
<accession>A0A9N8W7H8</accession>
<dbReference type="OrthoDB" id="10250458at2759"/>
<dbReference type="PANTHER" id="PTHR19316:SF18">
    <property type="entry name" value="HSP70-BINDING PROTEIN 1"/>
    <property type="match status" value="1"/>
</dbReference>
<proteinExistence type="inferred from homology"/>
<dbReference type="SUPFAM" id="SSF48371">
    <property type="entry name" value="ARM repeat"/>
    <property type="match status" value="1"/>
</dbReference>
<dbReference type="Pfam" id="PF08609">
    <property type="entry name" value="Fes1"/>
    <property type="match status" value="1"/>
</dbReference>
<dbReference type="EMBL" id="CAJVPV010000888">
    <property type="protein sequence ID" value="CAG8477764.1"/>
    <property type="molecule type" value="Genomic_DNA"/>
</dbReference>
<protein>
    <submittedName>
        <fullName evidence="4">14313_t:CDS:1</fullName>
    </submittedName>
</protein>
<dbReference type="GO" id="GO:0005783">
    <property type="term" value="C:endoplasmic reticulum"/>
    <property type="evidence" value="ECO:0007669"/>
    <property type="project" value="TreeGrafter"/>
</dbReference>
<evidence type="ECO:0000256" key="1">
    <source>
        <dbReference type="ARBA" id="ARBA00011045"/>
    </source>
</evidence>
<name>A0A9N8W7H8_9GLOM</name>
<gene>
    <name evidence="4" type="ORF">AMORRO_LOCUS2159</name>
</gene>
<dbReference type="GO" id="GO:0000774">
    <property type="term" value="F:adenyl-nucleotide exchange factor activity"/>
    <property type="evidence" value="ECO:0007669"/>
    <property type="project" value="TreeGrafter"/>
</dbReference>
<dbReference type="InterPro" id="IPR050693">
    <property type="entry name" value="Hsp70_NEF-Inhibitors"/>
</dbReference>
<evidence type="ECO:0000313" key="5">
    <source>
        <dbReference type="Proteomes" id="UP000789342"/>
    </source>
</evidence>
<sequence>MAFRITLTEGIVGGFKPATIRRMISIADENGEVIVRSSTLKSRDDYNVMQGTLTSQQVGTLVNDLKVGLNDLPTEMTSGGQDIYGMDTSISFQSNDFEWRNGGSGGCTNEESEIQPTPVQKALFQELVQKILSISQQYAVQSQKLYEQFKMDKLFQWSVENSESSNETPQTLNNLDPEIIDHILGKSDAVRMKEIVEIVLDPKETVDSKENALDDLEMLVEQIDNANDIENMNLWPKILSFLSLPEASLRKHAIWVCGTAVQNNIRAQKAFTDKGGLKILMDILKDSHQDDEVRSKALYAISGTIKHNAPALAQFEKDGGYDVLLSLLATSDDLSILRKTVFLFNTLLIQDPTVATTQIKEKSINKQFINLLNKHGSGDEDLVDKIFRTFLAEFQHSLSLTEDEVNELKNILPVMKKKYGDNFLSSTEWAELESKIQ</sequence>
<comment type="similarity">
    <text evidence="1">Belongs to the FES1 family.</text>
</comment>
<dbReference type="InterPro" id="IPR016024">
    <property type="entry name" value="ARM-type_fold"/>
</dbReference>
<dbReference type="InterPro" id="IPR013918">
    <property type="entry name" value="Nucleotide_exch_fac_Fes1"/>
</dbReference>
<organism evidence="4 5">
    <name type="scientific">Acaulospora morrowiae</name>
    <dbReference type="NCBI Taxonomy" id="94023"/>
    <lineage>
        <taxon>Eukaryota</taxon>
        <taxon>Fungi</taxon>
        <taxon>Fungi incertae sedis</taxon>
        <taxon>Mucoromycota</taxon>
        <taxon>Glomeromycotina</taxon>
        <taxon>Glomeromycetes</taxon>
        <taxon>Diversisporales</taxon>
        <taxon>Acaulosporaceae</taxon>
        <taxon>Acaulospora</taxon>
    </lineage>
</organism>
<dbReference type="Proteomes" id="UP000789342">
    <property type="component" value="Unassembled WGS sequence"/>
</dbReference>
<evidence type="ECO:0000313" key="4">
    <source>
        <dbReference type="EMBL" id="CAG8477764.1"/>
    </source>
</evidence>
<keyword evidence="5" id="KW-1185">Reference proteome</keyword>
<dbReference type="InterPro" id="IPR011989">
    <property type="entry name" value="ARM-like"/>
</dbReference>